<reference evidence="2" key="2">
    <citation type="journal article" date="2020" name="Microorganisms">
        <title>Osmotic Adaptation and Compatible Solute Biosynthesis of Phototrophic Bacteria as Revealed from Genome Analyses.</title>
        <authorList>
            <person name="Imhoff J.F."/>
            <person name="Rahn T."/>
            <person name="Kunzel S."/>
            <person name="Keller A."/>
            <person name="Neulinger S.C."/>
        </authorList>
    </citation>
    <scope>NUCLEOTIDE SEQUENCE</scope>
    <source>
        <strain evidence="2">DSM 4395</strain>
    </source>
</reference>
<evidence type="ECO:0000259" key="1">
    <source>
        <dbReference type="Pfam" id="PF07603"/>
    </source>
</evidence>
<evidence type="ECO:0000313" key="3">
    <source>
        <dbReference type="Proteomes" id="UP001296967"/>
    </source>
</evidence>
<comment type="caution">
    <text evidence="2">The sequence shown here is derived from an EMBL/GenBank/DDBJ whole genome shotgun (WGS) entry which is preliminary data.</text>
</comment>
<protein>
    <recommendedName>
        <fullName evidence="1">Lcl C-terminal domain-containing protein</fullName>
    </recommendedName>
</protein>
<organism evidence="2 3">
    <name type="scientific">Halochromatium salexigens</name>
    <name type="common">Chromatium salexigens</name>
    <dbReference type="NCBI Taxonomy" id="49447"/>
    <lineage>
        <taxon>Bacteria</taxon>
        <taxon>Pseudomonadati</taxon>
        <taxon>Pseudomonadota</taxon>
        <taxon>Gammaproteobacteria</taxon>
        <taxon>Chromatiales</taxon>
        <taxon>Chromatiaceae</taxon>
        <taxon>Halochromatium</taxon>
    </lineage>
</organism>
<dbReference type="InterPro" id="IPR011460">
    <property type="entry name" value="Lcl_C"/>
</dbReference>
<dbReference type="EMBL" id="NHSF01000054">
    <property type="protein sequence ID" value="MBK5930478.1"/>
    <property type="molecule type" value="Genomic_DNA"/>
</dbReference>
<reference evidence="2" key="1">
    <citation type="submission" date="2017-05" db="EMBL/GenBank/DDBJ databases">
        <authorList>
            <person name="Imhoff J.F."/>
            <person name="Rahn T."/>
            <person name="Kuenzel S."/>
            <person name="Neulinger S.C."/>
        </authorList>
    </citation>
    <scope>NUCLEOTIDE SEQUENCE</scope>
    <source>
        <strain evidence="2">DSM 4395</strain>
    </source>
</reference>
<accession>A0AAJ0XFK1</accession>
<gene>
    <name evidence="2" type="ORF">CCR82_08080</name>
</gene>
<feature type="domain" description="Lcl C-terminal" evidence="1">
    <location>
        <begin position="210"/>
        <end position="372"/>
    </location>
</feature>
<dbReference type="Pfam" id="PF07603">
    <property type="entry name" value="Lcl_C"/>
    <property type="match status" value="1"/>
</dbReference>
<dbReference type="RefSeq" id="WP_201244911.1">
    <property type="nucleotide sequence ID" value="NZ_NHSF01000054.1"/>
</dbReference>
<name>A0AAJ0XFK1_HALSE</name>
<keyword evidence="3" id="KW-1185">Reference proteome</keyword>
<dbReference type="Proteomes" id="UP001296967">
    <property type="component" value="Unassembled WGS sequence"/>
</dbReference>
<sequence length="375" mass="41668">LYNHHIPQRNLGHISPVQALINWHKTHPELFVVDPNNLPGLDIAGYPSRDPEDFLEFVIVGREAEALGQGIPILGLPTLEPQASMARNPAGECAMQLTASYDNVPVPSLFTGLGGGAESFNPFFEDSGAWEVVEPDGSETLELGEEPMQAWLSAAEDQTYTLRFGGHSKLGSFVRQYEEIEVTFDQDDEACSCEEELIAGRYQQIGEDCGIIRDLVNGLDWQRCAVGQTWDAEDQQCEGEAERFFWAEASTLTAPDGFRTPSIWELRTLVYCSNKWPPFQDPAWSDPRPIGPTCGYADVPFDRPAIISVAFPNLPNTYRNDFSTQHNFWSSTADPQVAPVNMTGHAFTVNFHLGWASPYIKHAADLPVRLVRPAQ</sequence>
<dbReference type="AlphaFoldDB" id="A0AAJ0XFK1"/>
<feature type="non-terminal residue" evidence="2">
    <location>
        <position position="1"/>
    </location>
</feature>
<proteinExistence type="predicted"/>
<evidence type="ECO:0000313" key="2">
    <source>
        <dbReference type="EMBL" id="MBK5930478.1"/>
    </source>
</evidence>